<dbReference type="Proteomes" id="UP000216001">
    <property type="component" value="Unassembled WGS sequence"/>
</dbReference>
<dbReference type="AlphaFoldDB" id="A0A264VWI6"/>
<comment type="caution">
    <text evidence="1">The sequence shown here is derived from an EMBL/GenBank/DDBJ whole genome shotgun (WGS) entry which is preliminary data.</text>
</comment>
<dbReference type="EMBL" id="NOWC01000004">
    <property type="protein sequence ID" value="OZS75726.1"/>
    <property type="molecule type" value="Genomic_DNA"/>
</dbReference>
<proteinExistence type="predicted"/>
<name>A0A264VWI6_PRORE</name>
<sequence>MTTLDFNLVSIIKNAGGDPGEVTDAVWNAGYQRINFTTEEIIQMTTSQIADCVYYGVPQNVWPKTVEDLSYGNLNAIIDDAMWLGTPAEIAAAILRHGYVKGGDK</sequence>
<dbReference type="RefSeq" id="WP_094960992.1">
    <property type="nucleotide sequence ID" value="NZ_NOWC01000004.1"/>
</dbReference>
<gene>
    <name evidence="1" type="ORF">CHI95_05450</name>
</gene>
<protein>
    <submittedName>
        <fullName evidence="1">Uncharacterized protein</fullName>
    </submittedName>
</protein>
<reference evidence="1 2" key="1">
    <citation type="submission" date="2017-07" db="EMBL/GenBank/DDBJ databases">
        <title>blaIMP-27 on transferable plasmids in Proteus mirabilis and Providencia rettgeri.</title>
        <authorList>
            <person name="Potter R."/>
        </authorList>
    </citation>
    <scope>NUCLEOTIDE SEQUENCE [LARGE SCALE GENOMIC DNA]</scope>
    <source>
        <strain evidence="1 2">PR1</strain>
    </source>
</reference>
<organism evidence="1 2">
    <name type="scientific">Providencia rettgeri</name>
    <dbReference type="NCBI Taxonomy" id="587"/>
    <lineage>
        <taxon>Bacteria</taxon>
        <taxon>Pseudomonadati</taxon>
        <taxon>Pseudomonadota</taxon>
        <taxon>Gammaproteobacteria</taxon>
        <taxon>Enterobacterales</taxon>
        <taxon>Morganellaceae</taxon>
        <taxon>Providencia</taxon>
    </lineage>
</organism>
<evidence type="ECO:0000313" key="2">
    <source>
        <dbReference type="Proteomes" id="UP000216001"/>
    </source>
</evidence>
<evidence type="ECO:0000313" key="1">
    <source>
        <dbReference type="EMBL" id="OZS75726.1"/>
    </source>
</evidence>
<accession>A0A264VWI6</accession>